<evidence type="ECO:0000259" key="2">
    <source>
        <dbReference type="Pfam" id="PF24513"/>
    </source>
</evidence>
<reference evidence="3" key="1">
    <citation type="submission" date="2021-06" db="EMBL/GenBank/DDBJ databases">
        <authorList>
            <consortium name="DOE Joint Genome Institute"/>
            <person name="Mondo S.J."/>
            <person name="Amses K.R."/>
            <person name="Simmons D.R."/>
            <person name="Longcore J.E."/>
            <person name="Seto K."/>
            <person name="Alves G.H."/>
            <person name="Bonds A.E."/>
            <person name="Quandt C.A."/>
            <person name="Davis W.J."/>
            <person name="Chang Y."/>
            <person name="Letcher P.M."/>
            <person name="Powell M.J."/>
            <person name="Kuo A."/>
            <person name="Labutti K."/>
            <person name="Pangilinan J."/>
            <person name="Andreopoulos W."/>
            <person name="Tritt A."/>
            <person name="Riley R."/>
            <person name="Hundley H."/>
            <person name="Johnson J."/>
            <person name="Lipzen A."/>
            <person name="Barry K."/>
            <person name="Berbee M.L."/>
            <person name="Buchler N.E."/>
            <person name="Grigoriev I.V."/>
            <person name="Spatafora J.W."/>
            <person name="Stajich J.E."/>
            <person name="James T.Y."/>
        </authorList>
    </citation>
    <scope>NUCLEOTIDE SEQUENCE</scope>
    <source>
        <strain evidence="3">AG</strain>
    </source>
</reference>
<feature type="domain" description="DUF7593" evidence="2">
    <location>
        <begin position="132"/>
        <end position="263"/>
    </location>
</feature>
<dbReference type="Pfam" id="PF24513">
    <property type="entry name" value="DUF7593"/>
    <property type="match status" value="1"/>
</dbReference>
<organism evidence="3 4">
    <name type="scientific">Umbelopsis ramanniana AG</name>
    <dbReference type="NCBI Taxonomy" id="1314678"/>
    <lineage>
        <taxon>Eukaryota</taxon>
        <taxon>Fungi</taxon>
        <taxon>Fungi incertae sedis</taxon>
        <taxon>Mucoromycota</taxon>
        <taxon>Mucoromycotina</taxon>
        <taxon>Umbelopsidomycetes</taxon>
        <taxon>Umbelopsidales</taxon>
        <taxon>Umbelopsidaceae</taxon>
        <taxon>Umbelopsis</taxon>
    </lineage>
</organism>
<evidence type="ECO:0000313" key="3">
    <source>
        <dbReference type="EMBL" id="KAI8576693.1"/>
    </source>
</evidence>
<feature type="region of interest" description="Disordered" evidence="1">
    <location>
        <begin position="1"/>
        <end position="63"/>
    </location>
</feature>
<sequence length="360" mass="40681">MSDHSDNMLEMDQGTNGKTVKKRRLVSAAEYHSRSGSQERKKSEDKMNDLPHAPKPKAERKLPQALAGGFDIFNISPIPQRKPLPPTIKTSPVPKKQSAESPSEAMDLKKVKKEIEEVTIPMPKKKFWPSLSHAIQYLPLYTVQLQEIGSPNEERALYVVDLQVRLLLGSNNLFQQYPQLERRLVTAREKERLWSPLAFMVSEKCAQAVKAGHTGKDKEDFNIKVEKGSAIDIARTKEQEKQRFLQTELYFIRLEQTISIIKSDYSHLSNNLITITLDIGYSPNRELSHDKLTYPSTIPNEADEPTSKSVKSNSTLPTSTNIPQHASTPLPIKRPAYGLPAKFAMKMQKCGLGHKRDVSK</sequence>
<name>A0AAD5HC07_UMBRA</name>
<feature type="region of interest" description="Disordered" evidence="1">
    <location>
        <begin position="78"/>
        <end position="108"/>
    </location>
</feature>
<dbReference type="InterPro" id="IPR056015">
    <property type="entry name" value="DUF7593"/>
</dbReference>
<dbReference type="EMBL" id="MU620951">
    <property type="protein sequence ID" value="KAI8576693.1"/>
    <property type="molecule type" value="Genomic_DNA"/>
</dbReference>
<feature type="compositionally biased region" description="Basic and acidic residues" evidence="1">
    <location>
        <begin position="31"/>
        <end position="49"/>
    </location>
</feature>
<feature type="compositionally biased region" description="Polar residues" evidence="1">
    <location>
        <begin position="307"/>
        <end position="327"/>
    </location>
</feature>
<proteinExistence type="predicted"/>
<comment type="caution">
    <text evidence="3">The sequence shown here is derived from an EMBL/GenBank/DDBJ whole genome shotgun (WGS) entry which is preliminary data.</text>
</comment>
<dbReference type="RefSeq" id="XP_051441697.1">
    <property type="nucleotide sequence ID" value="XM_051591383.1"/>
</dbReference>
<protein>
    <recommendedName>
        <fullName evidence="2">DUF7593 domain-containing protein</fullName>
    </recommendedName>
</protein>
<gene>
    <name evidence="3" type="ORF">K450DRAFT_255699</name>
</gene>
<evidence type="ECO:0000256" key="1">
    <source>
        <dbReference type="SAM" id="MobiDB-lite"/>
    </source>
</evidence>
<dbReference type="GeneID" id="75916726"/>
<accession>A0AAD5HC07</accession>
<feature type="region of interest" description="Disordered" evidence="1">
    <location>
        <begin position="293"/>
        <end position="332"/>
    </location>
</feature>
<reference evidence="3" key="2">
    <citation type="journal article" date="2022" name="Proc. Natl. Acad. Sci. U.S.A.">
        <title>Diploid-dominant life cycles characterize the early evolution of Fungi.</title>
        <authorList>
            <person name="Amses K.R."/>
            <person name="Simmons D.R."/>
            <person name="Longcore J.E."/>
            <person name="Mondo S.J."/>
            <person name="Seto K."/>
            <person name="Jeronimo G.H."/>
            <person name="Bonds A.E."/>
            <person name="Quandt C.A."/>
            <person name="Davis W.J."/>
            <person name="Chang Y."/>
            <person name="Federici B.A."/>
            <person name="Kuo A."/>
            <person name="LaButti K."/>
            <person name="Pangilinan J."/>
            <person name="Andreopoulos W."/>
            <person name="Tritt A."/>
            <person name="Riley R."/>
            <person name="Hundley H."/>
            <person name="Johnson J."/>
            <person name="Lipzen A."/>
            <person name="Barry K."/>
            <person name="Lang B.F."/>
            <person name="Cuomo C.A."/>
            <person name="Buchler N.E."/>
            <person name="Grigoriev I.V."/>
            <person name="Spatafora J.W."/>
            <person name="Stajich J.E."/>
            <person name="James T.Y."/>
        </authorList>
    </citation>
    <scope>NUCLEOTIDE SEQUENCE</scope>
    <source>
        <strain evidence="3">AG</strain>
    </source>
</reference>
<dbReference type="AlphaFoldDB" id="A0AAD5HC07"/>
<dbReference type="Proteomes" id="UP001206595">
    <property type="component" value="Unassembled WGS sequence"/>
</dbReference>
<keyword evidence="4" id="KW-1185">Reference proteome</keyword>
<evidence type="ECO:0000313" key="4">
    <source>
        <dbReference type="Proteomes" id="UP001206595"/>
    </source>
</evidence>